<reference evidence="11" key="1">
    <citation type="submission" date="2018-06" db="EMBL/GenBank/DDBJ databases">
        <title>Aestuariibacter litoralis strain KCTC 52945T.</title>
        <authorList>
            <person name="Li X."/>
            <person name="Salam N."/>
            <person name="Li J.-L."/>
            <person name="Chen Y.-M."/>
            <person name="Yang Z.-W."/>
            <person name="Zhang L.-Y."/>
            <person name="Han M.-X."/>
            <person name="Xiao M."/>
            <person name="Li W.-J."/>
        </authorList>
    </citation>
    <scope>NUCLEOTIDE SEQUENCE [LARGE SCALE GENOMIC DNA]</scope>
    <source>
        <strain evidence="11">KCTC 52945</strain>
    </source>
</reference>
<evidence type="ECO:0000313" key="11">
    <source>
        <dbReference type="Proteomes" id="UP000248795"/>
    </source>
</evidence>
<feature type="domain" description="Glycosyltransferase 2-like" evidence="9">
    <location>
        <begin position="10"/>
        <end position="178"/>
    </location>
</feature>
<evidence type="ECO:0000256" key="5">
    <source>
        <dbReference type="ARBA" id="ARBA00022985"/>
    </source>
</evidence>
<keyword evidence="5" id="KW-0448">Lipopolysaccharide biosynthesis</keyword>
<dbReference type="InterPro" id="IPR050256">
    <property type="entry name" value="Glycosyltransferase_2"/>
</dbReference>
<evidence type="ECO:0000256" key="8">
    <source>
        <dbReference type="SAM" id="Phobius"/>
    </source>
</evidence>
<keyword evidence="7 8" id="KW-0472">Membrane</keyword>
<protein>
    <submittedName>
        <fullName evidence="10">Membrane glycosyltransferase</fullName>
    </submittedName>
</protein>
<evidence type="ECO:0000256" key="4">
    <source>
        <dbReference type="ARBA" id="ARBA00022692"/>
    </source>
</evidence>
<dbReference type="GO" id="GO:0016757">
    <property type="term" value="F:glycosyltransferase activity"/>
    <property type="evidence" value="ECO:0007669"/>
    <property type="project" value="UniProtKB-KW"/>
</dbReference>
<evidence type="ECO:0000256" key="7">
    <source>
        <dbReference type="ARBA" id="ARBA00023136"/>
    </source>
</evidence>
<dbReference type="GO" id="GO:0009103">
    <property type="term" value="P:lipopolysaccharide biosynthetic process"/>
    <property type="evidence" value="ECO:0007669"/>
    <property type="project" value="UniProtKB-KW"/>
</dbReference>
<dbReference type="AlphaFoldDB" id="A0A2W2BDT3"/>
<keyword evidence="6 8" id="KW-1133">Transmembrane helix</keyword>
<keyword evidence="2" id="KW-0328">Glycosyltransferase</keyword>
<keyword evidence="1" id="KW-1003">Cell membrane</keyword>
<dbReference type="Pfam" id="PF00535">
    <property type="entry name" value="Glycos_transf_2"/>
    <property type="match status" value="1"/>
</dbReference>
<evidence type="ECO:0000313" key="10">
    <source>
        <dbReference type="EMBL" id="PZF78368.1"/>
    </source>
</evidence>
<comment type="caution">
    <text evidence="10">The sequence shown here is derived from an EMBL/GenBank/DDBJ whole genome shotgun (WGS) entry which is preliminary data.</text>
</comment>
<keyword evidence="3 10" id="KW-0808">Transferase</keyword>
<dbReference type="Proteomes" id="UP000248795">
    <property type="component" value="Unassembled WGS sequence"/>
</dbReference>
<keyword evidence="11" id="KW-1185">Reference proteome</keyword>
<evidence type="ECO:0000256" key="3">
    <source>
        <dbReference type="ARBA" id="ARBA00022679"/>
    </source>
</evidence>
<dbReference type="GO" id="GO:0005886">
    <property type="term" value="C:plasma membrane"/>
    <property type="evidence" value="ECO:0007669"/>
    <property type="project" value="TreeGrafter"/>
</dbReference>
<dbReference type="InterPro" id="IPR001173">
    <property type="entry name" value="Glyco_trans_2-like"/>
</dbReference>
<evidence type="ECO:0000256" key="1">
    <source>
        <dbReference type="ARBA" id="ARBA00022475"/>
    </source>
</evidence>
<sequence>MSSDSERIAIVIPLFNDWDCLGRLLADIGGLPVEGRTFSIFVVDDCSMVPAPEIMGHLPPSVEQLECIRLRSNVGHQRSAAIGLSIVAERTGYDAVIVMDADGEDRPSDIPNLLAAHAANPLSLIVAQRQKRSEPAGFKVMYQLFKALFRILTGRTIDFGNFCLIPFCHLDRLIFMRELWSHLGATLLKSRLPLVRVPTARGTRYKGKSSMSLPSLIIHGFSAIAVFMDAVFVRLIMLCIALMTLAAAGGIAAATIRVLTSIAIPGWATNVVGVSAIIAFQALTLLTIAAIMMLASNSSVPSVPGRDGRLLVGSCRLLASHRPSSA</sequence>
<gene>
    <name evidence="10" type="ORF">DK847_00660</name>
</gene>
<evidence type="ECO:0000259" key="9">
    <source>
        <dbReference type="Pfam" id="PF00535"/>
    </source>
</evidence>
<dbReference type="RefSeq" id="WP_111195695.1">
    <property type="nucleotide sequence ID" value="NZ_QKVK01000001.1"/>
</dbReference>
<organism evidence="10 11">
    <name type="scientific">Aestuariivirga litoralis</name>
    <dbReference type="NCBI Taxonomy" id="2650924"/>
    <lineage>
        <taxon>Bacteria</taxon>
        <taxon>Pseudomonadati</taxon>
        <taxon>Pseudomonadota</taxon>
        <taxon>Alphaproteobacteria</taxon>
        <taxon>Hyphomicrobiales</taxon>
        <taxon>Aestuariivirgaceae</taxon>
        <taxon>Aestuariivirga</taxon>
    </lineage>
</organism>
<evidence type="ECO:0000256" key="6">
    <source>
        <dbReference type="ARBA" id="ARBA00022989"/>
    </source>
</evidence>
<proteinExistence type="predicted"/>
<dbReference type="SUPFAM" id="SSF53448">
    <property type="entry name" value="Nucleotide-diphospho-sugar transferases"/>
    <property type="match status" value="1"/>
</dbReference>
<dbReference type="EMBL" id="QKVK01000001">
    <property type="protein sequence ID" value="PZF78368.1"/>
    <property type="molecule type" value="Genomic_DNA"/>
</dbReference>
<feature type="transmembrane region" description="Helical" evidence="8">
    <location>
        <begin position="234"/>
        <end position="259"/>
    </location>
</feature>
<dbReference type="InterPro" id="IPR029044">
    <property type="entry name" value="Nucleotide-diphossugar_trans"/>
</dbReference>
<evidence type="ECO:0000256" key="2">
    <source>
        <dbReference type="ARBA" id="ARBA00022676"/>
    </source>
</evidence>
<dbReference type="Gene3D" id="3.90.550.10">
    <property type="entry name" value="Spore Coat Polysaccharide Biosynthesis Protein SpsA, Chain A"/>
    <property type="match status" value="1"/>
</dbReference>
<dbReference type="PANTHER" id="PTHR48090:SF3">
    <property type="entry name" value="UNDECAPRENYL-PHOSPHATE 4-DEOXY-4-FORMAMIDO-L-ARABINOSE TRANSFERASE"/>
    <property type="match status" value="1"/>
</dbReference>
<keyword evidence="4 8" id="KW-0812">Transmembrane</keyword>
<name>A0A2W2BDT3_9HYPH</name>
<feature type="transmembrane region" description="Helical" evidence="8">
    <location>
        <begin position="271"/>
        <end position="295"/>
    </location>
</feature>
<dbReference type="PANTHER" id="PTHR48090">
    <property type="entry name" value="UNDECAPRENYL-PHOSPHATE 4-DEOXY-4-FORMAMIDO-L-ARABINOSE TRANSFERASE-RELATED"/>
    <property type="match status" value="1"/>
</dbReference>
<accession>A0A2W2BDT3</accession>
<feature type="transmembrane region" description="Helical" evidence="8">
    <location>
        <begin position="211"/>
        <end position="228"/>
    </location>
</feature>